<evidence type="ECO:0000259" key="2">
    <source>
        <dbReference type="Pfam" id="PF20976"/>
    </source>
</evidence>
<evidence type="ECO:0000256" key="1">
    <source>
        <dbReference type="ARBA" id="ARBA00022694"/>
    </source>
</evidence>
<dbReference type="GO" id="GO:0008033">
    <property type="term" value="P:tRNA processing"/>
    <property type="evidence" value="ECO:0007669"/>
    <property type="project" value="UniProtKB-KW"/>
</dbReference>
<dbReference type="PANTHER" id="PTHR28173">
    <property type="entry name" value="RIBONUCLEASES P/MRP PROTEIN SUBUNIT POP8"/>
    <property type="match status" value="1"/>
</dbReference>
<keyword evidence="4" id="KW-1185">Reference proteome</keyword>
<organism evidence="3 4">
    <name type="scientific">Pholiota conissans</name>
    <dbReference type="NCBI Taxonomy" id="109636"/>
    <lineage>
        <taxon>Eukaryota</taxon>
        <taxon>Fungi</taxon>
        <taxon>Dikarya</taxon>
        <taxon>Basidiomycota</taxon>
        <taxon>Agaricomycotina</taxon>
        <taxon>Agaricomycetes</taxon>
        <taxon>Agaricomycetidae</taxon>
        <taxon>Agaricales</taxon>
        <taxon>Agaricineae</taxon>
        <taxon>Strophariaceae</taxon>
        <taxon>Pholiota</taxon>
    </lineage>
</organism>
<protein>
    <recommendedName>
        <fullName evidence="2">Ribonucleases P/MRP subunit Pop8-like domain-containing protein</fullName>
    </recommendedName>
</protein>
<dbReference type="InterPro" id="IPR049128">
    <property type="entry name" value="Pop8-like_dom"/>
</dbReference>
<dbReference type="GO" id="GO:0034965">
    <property type="term" value="P:intronic box C/D snoRNA processing"/>
    <property type="evidence" value="ECO:0007669"/>
    <property type="project" value="TreeGrafter"/>
</dbReference>
<dbReference type="Pfam" id="PF20976">
    <property type="entry name" value="Pop8"/>
    <property type="match status" value="1"/>
</dbReference>
<dbReference type="PANTHER" id="PTHR28173:SF1">
    <property type="entry name" value="RIBONUCLEASES P_MRP PROTEIN SUBUNIT POP8"/>
    <property type="match status" value="1"/>
</dbReference>
<name>A0A9P5ZAN6_9AGAR</name>
<dbReference type="Proteomes" id="UP000807469">
    <property type="component" value="Unassembled WGS sequence"/>
</dbReference>
<dbReference type="GO" id="GO:0000294">
    <property type="term" value="P:nuclear-transcribed mRNA catabolic process, RNase MRP-dependent"/>
    <property type="evidence" value="ECO:0007669"/>
    <property type="project" value="TreeGrafter"/>
</dbReference>
<dbReference type="GO" id="GO:0005655">
    <property type="term" value="C:nucleolar ribonuclease P complex"/>
    <property type="evidence" value="ECO:0007669"/>
    <property type="project" value="InterPro"/>
</dbReference>
<dbReference type="GO" id="GO:0000172">
    <property type="term" value="C:ribonuclease MRP complex"/>
    <property type="evidence" value="ECO:0007669"/>
    <property type="project" value="InterPro"/>
</dbReference>
<keyword evidence="1" id="KW-0819">tRNA processing</keyword>
<reference evidence="3" key="1">
    <citation type="submission" date="2020-11" db="EMBL/GenBank/DDBJ databases">
        <authorList>
            <consortium name="DOE Joint Genome Institute"/>
            <person name="Ahrendt S."/>
            <person name="Riley R."/>
            <person name="Andreopoulos W."/>
            <person name="Labutti K."/>
            <person name="Pangilinan J."/>
            <person name="Ruiz-Duenas F.J."/>
            <person name="Barrasa J.M."/>
            <person name="Sanchez-Garcia M."/>
            <person name="Camarero S."/>
            <person name="Miyauchi S."/>
            <person name="Serrano A."/>
            <person name="Linde D."/>
            <person name="Babiker R."/>
            <person name="Drula E."/>
            <person name="Ayuso-Fernandez I."/>
            <person name="Pacheco R."/>
            <person name="Padilla G."/>
            <person name="Ferreira P."/>
            <person name="Barriuso J."/>
            <person name="Kellner H."/>
            <person name="Castanera R."/>
            <person name="Alfaro M."/>
            <person name="Ramirez L."/>
            <person name="Pisabarro A.G."/>
            <person name="Kuo A."/>
            <person name="Tritt A."/>
            <person name="Lipzen A."/>
            <person name="He G."/>
            <person name="Yan M."/>
            <person name="Ng V."/>
            <person name="Cullen D."/>
            <person name="Martin F."/>
            <person name="Rosso M.-N."/>
            <person name="Henrissat B."/>
            <person name="Hibbett D."/>
            <person name="Martinez A.T."/>
            <person name="Grigoriev I.V."/>
        </authorList>
    </citation>
    <scope>NUCLEOTIDE SEQUENCE</scope>
    <source>
        <strain evidence="3">CIRM-BRFM 674</strain>
    </source>
</reference>
<dbReference type="EMBL" id="MU155146">
    <property type="protein sequence ID" value="KAF9484189.1"/>
    <property type="molecule type" value="Genomic_DNA"/>
</dbReference>
<dbReference type="GO" id="GO:0004526">
    <property type="term" value="F:ribonuclease P activity"/>
    <property type="evidence" value="ECO:0007669"/>
    <property type="project" value="TreeGrafter"/>
</dbReference>
<dbReference type="GO" id="GO:0000171">
    <property type="term" value="F:ribonuclease MRP activity"/>
    <property type="evidence" value="ECO:0007669"/>
    <property type="project" value="TreeGrafter"/>
</dbReference>
<proteinExistence type="predicted"/>
<dbReference type="InterPro" id="IPR020347">
    <property type="entry name" value="Pop8"/>
</dbReference>
<dbReference type="AlphaFoldDB" id="A0A9P5ZAN6"/>
<dbReference type="InterPro" id="IPR038085">
    <property type="entry name" value="Rnp2-like_sf"/>
</dbReference>
<dbReference type="OrthoDB" id="3265020at2759"/>
<feature type="domain" description="Ribonucleases P/MRP subunit Pop8-like" evidence="2">
    <location>
        <begin position="23"/>
        <end position="79"/>
    </location>
</feature>
<sequence length="100" mass="10878">MQSSFLTSENHYLRFSVTPSTKNELAIRKTIADALTQSFGLTSAATYVDVLWISEDGNDCVIRVGEGDATRVSAALASWTESQRLSLTKESSFLPSVLST</sequence>
<dbReference type="SUPFAM" id="SSF160350">
    <property type="entry name" value="Rnp2-like"/>
    <property type="match status" value="1"/>
</dbReference>
<accession>A0A9P5ZAN6</accession>
<comment type="caution">
    <text evidence="3">The sequence shown here is derived from an EMBL/GenBank/DDBJ whole genome shotgun (WGS) entry which is preliminary data.</text>
</comment>
<gene>
    <name evidence="3" type="ORF">BDN70DRAFT_798198</name>
</gene>
<evidence type="ECO:0000313" key="4">
    <source>
        <dbReference type="Proteomes" id="UP000807469"/>
    </source>
</evidence>
<evidence type="ECO:0000313" key="3">
    <source>
        <dbReference type="EMBL" id="KAF9484189.1"/>
    </source>
</evidence>